<evidence type="ECO:0000313" key="4">
    <source>
        <dbReference type="Proteomes" id="UP001344251"/>
    </source>
</evidence>
<feature type="domain" description="Ricin B lectin" evidence="2">
    <location>
        <begin position="47"/>
        <end position="177"/>
    </location>
</feature>
<dbReference type="Proteomes" id="UP001344251">
    <property type="component" value="Chromosome"/>
</dbReference>
<organism evidence="3 4">
    <name type="scientific">Streptomyces decoyicus</name>
    <dbReference type="NCBI Taxonomy" id="249567"/>
    <lineage>
        <taxon>Bacteria</taxon>
        <taxon>Bacillati</taxon>
        <taxon>Actinomycetota</taxon>
        <taxon>Actinomycetes</taxon>
        <taxon>Kitasatosporales</taxon>
        <taxon>Streptomycetaceae</taxon>
        <taxon>Streptomyces</taxon>
    </lineage>
</organism>
<dbReference type="Pfam" id="PF00652">
    <property type="entry name" value="Ricin_B_lectin"/>
    <property type="match status" value="1"/>
</dbReference>
<dbReference type="InterPro" id="IPR035992">
    <property type="entry name" value="Ricin_B-like_lectins"/>
</dbReference>
<feature type="chain" id="PRO_5046488547" evidence="1">
    <location>
        <begin position="36"/>
        <end position="357"/>
    </location>
</feature>
<reference evidence="3 4" key="1">
    <citation type="submission" date="2022-10" db="EMBL/GenBank/DDBJ databases">
        <title>The complete genomes of actinobacterial strains from the NBC collection.</title>
        <authorList>
            <person name="Joergensen T.S."/>
            <person name="Alvarez Arevalo M."/>
            <person name="Sterndorff E.B."/>
            <person name="Faurdal D."/>
            <person name="Vuksanovic O."/>
            <person name="Mourched A.-S."/>
            <person name="Charusanti P."/>
            <person name="Shaw S."/>
            <person name="Blin K."/>
            <person name="Weber T."/>
        </authorList>
    </citation>
    <scope>NUCLEOTIDE SEQUENCE [LARGE SCALE GENOMIC DNA]</scope>
    <source>
        <strain evidence="3 4">NBC 01774</strain>
    </source>
</reference>
<evidence type="ECO:0000256" key="1">
    <source>
        <dbReference type="SAM" id="SignalP"/>
    </source>
</evidence>
<evidence type="ECO:0000259" key="2">
    <source>
        <dbReference type="SMART" id="SM00458"/>
    </source>
</evidence>
<dbReference type="InterPro" id="IPR000772">
    <property type="entry name" value="Ricin_B_lectin"/>
</dbReference>
<protein>
    <submittedName>
        <fullName evidence="3">Ricin-type beta-trefoil lectin domain protein</fullName>
    </submittedName>
</protein>
<dbReference type="SMART" id="SM00458">
    <property type="entry name" value="RICIN"/>
    <property type="match status" value="1"/>
</dbReference>
<sequence>MKPPRRSGLHRTFAVLIAVLAVTFGLAAQAGTAQARPARADDGSGLSGLTFSSANGGRNLDVQNGNTGDGVFIVTNSAPGYHQKWTVGPQADGSFTLVNDATGKCIEAGSPLKQRSCSGSSGLRWYFQPVSGTSDTFMVRNAGDNKCIDVVLAAQYDDAWTQSYGCNGSKAQQWKIPSSATGAALKAAVDHASKRCQKDATTCSWTKGSQAPAEPLPKQCISPVWYNGTEAPVPWTFSLNTSTGWSSQLGVSFESGIGTGAASPVQTSVSLTISGQVTYDLRKDLGNSLMITVPTHHYGWVALSELATKVTGEWTFDANGFPWKARDTVTVPLRSDDQGRSSIYLAQTSPDFTTCNN</sequence>
<dbReference type="RefSeq" id="WP_326623112.1">
    <property type="nucleotide sequence ID" value="NZ_CP109106.1"/>
</dbReference>
<dbReference type="EMBL" id="CP109106">
    <property type="protein sequence ID" value="WSB73507.1"/>
    <property type="molecule type" value="Genomic_DNA"/>
</dbReference>
<feature type="signal peptide" evidence="1">
    <location>
        <begin position="1"/>
        <end position="35"/>
    </location>
</feature>
<dbReference type="CDD" id="cd00161">
    <property type="entry name" value="beta-trefoil_Ricin-like"/>
    <property type="match status" value="1"/>
</dbReference>
<evidence type="ECO:0000313" key="3">
    <source>
        <dbReference type="EMBL" id="WSB73507.1"/>
    </source>
</evidence>
<dbReference type="PROSITE" id="PS50231">
    <property type="entry name" value="RICIN_B_LECTIN"/>
    <property type="match status" value="1"/>
</dbReference>
<gene>
    <name evidence="3" type="ORF">OG863_39280</name>
</gene>
<dbReference type="Gene3D" id="2.80.10.50">
    <property type="match status" value="2"/>
</dbReference>
<accession>A0ABZ1FSU6</accession>
<dbReference type="SUPFAM" id="SSF50370">
    <property type="entry name" value="Ricin B-like lectins"/>
    <property type="match status" value="1"/>
</dbReference>
<proteinExistence type="predicted"/>
<keyword evidence="4" id="KW-1185">Reference proteome</keyword>
<keyword evidence="1" id="KW-0732">Signal</keyword>
<name>A0ABZ1FSU6_9ACTN</name>